<protein>
    <submittedName>
        <fullName evidence="2">Uncharacterized protein</fullName>
    </submittedName>
</protein>
<reference evidence="2 3" key="1">
    <citation type="submission" date="2019-05" db="EMBL/GenBank/DDBJ databases">
        <title>Another draft genome of Portunus trituberculatus and its Hox gene families provides insights of decapod evolution.</title>
        <authorList>
            <person name="Jeong J.-H."/>
            <person name="Song I."/>
            <person name="Kim S."/>
            <person name="Choi T."/>
            <person name="Kim D."/>
            <person name="Ryu S."/>
            <person name="Kim W."/>
        </authorList>
    </citation>
    <scope>NUCLEOTIDE SEQUENCE [LARGE SCALE GENOMIC DNA]</scope>
    <source>
        <tissue evidence="2">Muscle</tissue>
    </source>
</reference>
<evidence type="ECO:0000313" key="2">
    <source>
        <dbReference type="EMBL" id="MPC32690.1"/>
    </source>
</evidence>
<feature type="compositionally biased region" description="Basic and acidic residues" evidence="1">
    <location>
        <begin position="1"/>
        <end position="12"/>
    </location>
</feature>
<evidence type="ECO:0000256" key="1">
    <source>
        <dbReference type="SAM" id="MobiDB-lite"/>
    </source>
</evidence>
<dbReference type="Proteomes" id="UP000324222">
    <property type="component" value="Unassembled WGS sequence"/>
</dbReference>
<feature type="region of interest" description="Disordered" evidence="1">
    <location>
        <begin position="1"/>
        <end position="73"/>
    </location>
</feature>
<gene>
    <name evidence="2" type="ORF">E2C01_026014</name>
</gene>
<accession>A0A5B7EEE1</accession>
<dbReference type="AlphaFoldDB" id="A0A5B7EEE1"/>
<keyword evidence="3" id="KW-1185">Reference proteome</keyword>
<evidence type="ECO:0000313" key="3">
    <source>
        <dbReference type="Proteomes" id="UP000324222"/>
    </source>
</evidence>
<sequence length="140" mass="14881">MDEPRDVVKDTAEGPAAGGRGDDGDGKQLAVGPGRDDVAQQNGKSGSKKDRPIQKGLDARGTSAQGKRGERMLLPATSQQLVQAQREDSEMKTLLQEAPMKEEATINYLISTPDRKKSTRSVHVNLLAALAAIGVDTEDA</sequence>
<dbReference type="EMBL" id="VSRR010002674">
    <property type="protein sequence ID" value="MPC32690.1"/>
    <property type="molecule type" value="Genomic_DNA"/>
</dbReference>
<organism evidence="2 3">
    <name type="scientific">Portunus trituberculatus</name>
    <name type="common">Swimming crab</name>
    <name type="synonym">Neptunus trituberculatus</name>
    <dbReference type="NCBI Taxonomy" id="210409"/>
    <lineage>
        <taxon>Eukaryota</taxon>
        <taxon>Metazoa</taxon>
        <taxon>Ecdysozoa</taxon>
        <taxon>Arthropoda</taxon>
        <taxon>Crustacea</taxon>
        <taxon>Multicrustacea</taxon>
        <taxon>Malacostraca</taxon>
        <taxon>Eumalacostraca</taxon>
        <taxon>Eucarida</taxon>
        <taxon>Decapoda</taxon>
        <taxon>Pleocyemata</taxon>
        <taxon>Brachyura</taxon>
        <taxon>Eubrachyura</taxon>
        <taxon>Portunoidea</taxon>
        <taxon>Portunidae</taxon>
        <taxon>Portuninae</taxon>
        <taxon>Portunus</taxon>
    </lineage>
</organism>
<proteinExistence type="predicted"/>
<comment type="caution">
    <text evidence="2">The sequence shown here is derived from an EMBL/GenBank/DDBJ whole genome shotgun (WGS) entry which is preliminary data.</text>
</comment>
<name>A0A5B7EEE1_PORTR</name>